<evidence type="ECO:0000313" key="2">
    <source>
        <dbReference type="Proteomes" id="UP000605099"/>
    </source>
</evidence>
<sequence>MTIHFDCTQCGKCCHNLRLTLSVDEAITWAGRGHAVQILAEALPWPADPEPETPQSVYDKARSFPGTSGDIPVRIAIALVAYHDGPCPHLQPDMRCGNYEARPRICRIYPLERRPLTAWTPQDRLCPPEAWDDDLPVLVRDGEIADPEAVSIIEAHRRVALEDVPDLAAACEALGVDKAAFANEGLAVHAPDPLLLAETLQSVRDSARCPTAARSWTILTNRGQTLSLLQQAGCLAELVTQGPDYLGSFADEA</sequence>
<dbReference type="EMBL" id="BMLK01000021">
    <property type="protein sequence ID" value="GGN58006.1"/>
    <property type="molecule type" value="Genomic_DNA"/>
</dbReference>
<dbReference type="InterPro" id="IPR005358">
    <property type="entry name" value="Puta_zinc/iron-chelating_dom"/>
</dbReference>
<proteinExistence type="predicted"/>
<accession>A0ABQ2JZ37</accession>
<protein>
    <submittedName>
        <fullName evidence="1">Fe-S oxidoreductase</fullName>
    </submittedName>
</protein>
<dbReference type="Pfam" id="PF03692">
    <property type="entry name" value="CxxCxxCC"/>
    <property type="match status" value="1"/>
</dbReference>
<dbReference type="RefSeq" id="WP_188822068.1">
    <property type="nucleotide sequence ID" value="NZ_BMLK01000021.1"/>
</dbReference>
<dbReference type="Proteomes" id="UP000605099">
    <property type="component" value="Unassembled WGS sequence"/>
</dbReference>
<organism evidence="1 2">
    <name type="scientific">Novosphingobium indicum</name>
    <dbReference type="NCBI Taxonomy" id="462949"/>
    <lineage>
        <taxon>Bacteria</taxon>
        <taxon>Pseudomonadati</taxon>
        <taxon>Pseudomonadota</taxon>
        <taxon>Alphaproteobacteria</taxon>
        <taxon>Sphingomonadales</taxon>
        <taxon>Sphingomonadaceae</taxon>
        <taxon>Novosphingobium</taxon>
    </lineage>
</organism>
<comment type="caution">
    <text evidence="1">The sequence shown here is derived from an EMBL/GenBank/DDBJ whole genome shotgun (WGS) entry which is preliminary data.</text>
</comment>
<name>A0ABQ2JZ37_9SPHN</name>
<evidence type="ECO:0000313" key="1">
    <source>
        <dbReference type="EMBL" id="GGN58006.1"/>
    </source>
</evidence>
<reference evidence="2" key="1">
    <citation type="journal article" date="2019" name="Int. J. Syst. Evol. Microbiol.">
        <title>The Global Catalogue of Microorganisms (GCM) 10K type strain sequencing project: providing services to taxonomists for standard genome sequencing and annotation.</title>
        <authorList>
            <consortium name="The Broad Institute Genomics Platform"/>
            <consortium name="The Broad Institute Genome Sequencing Center for Infectious Disease"/>
            <person name="Wu L."/>
            <person name="Ma J."/>
        </authorList>
    </citation>
    <scope>NUCLEOTIDE SEQUENCE [LARGE SCALE GENOMIC DNA]</scope>
    <source>
        <strain evidence="2">CGMCC 1.6784</strain>
    </source>
</reference>
<keyword evidence="2" id="KW-1185">Reference proteome</keyword>
<gene>
    <name evidence="1" type="ORF">GCM10011349_37120</name>
</gene>